<dbReference type="OrthoDB" id="9773478at2"/>
<dbReference type="HAMAP" id="MF_00691">
    <property type="entry name" value="PxpA"/>
    <property type="match status" value="1"/>
</dbReference>
<keyword evidence="1" id="KW-0547">Nucleotide-binding</keyword>
<proteinExistence type="inferred from homology"/>
<dbReference type="NCBIfam" id="NF003816">
    <property type="entry name" value="PRK05406.1-5"/>
    <property type="match status" value="1"/>
</dbReference>
<keyword evidence="3" id="KW-1185">Reference proteome</keyword>
<dbReference type="RefSeq" id="WP_123807810.1">
    <property type="nucleotide sequence ID" value="NZ_RKRK01000003.1"/>
</dbReference>
<comment type="subunit">
    <text evidence="1">Forms a complex composed of PxpA, PxpB and PxpC.</text>
</comment>
<dbReference type="Pfam" id="PF03746">
    <property type="entry name" value="LamB_YcsF"/>
    <property type="match status" value="1"/>
</dbReference>
<comment type="function">
    <text evidence="1">Catalyzes the cleavage of 5-oxoproline to form L-glutamate coupled to the hydrolysis of ATP to ADP and inorganic phosphate.</text>
</comment>
<dbReference type="InterPro" id="IPR011330">
    <property type="entry name" value="Glyco_hydro/deAcase_b/a-brl"/>
</dbReference>
<name>A0A3N5BFY4_9BACL</name>
<evidence type="ECO:0000313" key="2">
    <source>
        <dbReference type="EMBL" id="RPF56413.1"/>
    </source>
</evidence>
<evidence type="ECO:0000256" key="1">
    <source>
        <dbReference type="HAMAP-Rule" id="MF_00691"/>
    </source>
</evidence>
<protein>
    <recommendedName>
        <fullName evidence="1">5-oxoprolinase subunit A</fullName>
        <shortName evidence="1">5-OPase subunit A</shortName>
        <ecNumber evidence="1">3.5.2.9</ecNumber>
    </recommendedName>
    <alternativeName>
        <fullName evidence="1">5-oxoprolinase (ATP-hydrolyzing) subunit A</fullName>
    </alternativeName>
</protein>
<dbReference type="GO" id="GO:0017168">
    <property type="term" value="F:5-oxoprolinase (ATP-hydrolyzing) activity"/>
    <property type="evidence" value="ECO:0007669"/>
    <property type="project" value="UniProtKB-UniRule"/>
</dbReference>
<organism evidence="2 3">
    <name type="scientific">Abyssicoccus albus</name>
    <dbReference type="NCBI Taxonomy" id="1817405"/>
    <lineage>
        <taxon>Bacteria</taxon>
        <taxon>Bacillati</taxon>
        <taxon>Bacillota</taxon>
        <taxon>Bacilli</taxon>
        <taxon>Bacillales</taxon>
        <taxon>Abyssicoccaceae</taxon>
    </lineage>
</organism>
<sequence length="252" mass="27413">MTNTIDLNADLGESYGPFKKGNDEQIIPLISSANIACGFHAGDYLVMDQAIQLCREHGTGIGAHPAYQDIMGFGRRHMVYSYDEIEALITYQIGALYAFCIRHGVTLNHVKPHGALYNDAAKDKQLSEAIVNAIYAIDPKLKVMGLSGSLLTQVAEAKGMTAIHEVFADRNYNDDGTLVSRTLDNAMIENTEQAIDHVLQMVTEGTVTTVTGNKMPLKADSICVHGDGAHALQFVEQISDALKKEGVFVKTI</sequence>
<dbReference type="NCBIfam" id="NF003814">
    <property type="entry name" value="PRK05406.1-3"/>
    <property type="match status" value="1"/>
</dbReference>
<comment type="caution">
    <text evidence="2">The sequence shown here is derived from an EMBL/GenBank/DDBJ whole genome shotgun (WGS) entry which is preliminary data.</text>
</comment>
<reference evidence="2 3" key="1">
    <citation type="submission" date="2018-11" db="EMBL/GenBank/DDBJ databases">
        <title>Genomic Encyclopedia of Type Strains, Phase IV (KMG-IV): sequencing the most valuable type-strain genomes for metagenomic binning, comparative biology and taxonomic classification.</title>
        <authorList>
            <person name="Goeker M."/>
        </authorList>
    </citation>
    <scope>NUCLEOTIDE SEQUENCE [LARGE SCALE GENOMIC DNA]</scope>
    <source>
        <strain evidence="2 3">DSM 29158</strain>
    </source>
</reference>
<dbReference type="CDD" id="cd10787">
    <property type="entry name" value="LamB_YcsF_like"/>
    <property type="match status" value="1"/>
</dbReference>
<gene>
    <name evidence="1" type="primary">pxpA</name>
    <name evidence="2" type="ORF">EDD62_1049</name>
</gene>
<dbReference type="Proteomes" id="UP000277108">
    <property type="component" value="Unassembled WGS sequence"/>
</dbReference>
<evidence type="ECO:0000313" key="3">
    <source>
        <dbReference type="Proteomes" id="UP000277108"/>
    </source>
</evidence>
<dbReference type="GO" id="GO:0005524">
    <property type="term" value="F:ATP binding"/>
    <property type="evidence" value="ECO:0007669"/>
    <property type="project" value="UniProtKB-UniRule"/>
</dbReference>
<comment type="similarity">
    <text evidence="1">Belongs to the LamB/PxpA family.</text>
</comment>
<dbReference type="PANTHER" id="PTHR30292:SF0">
    <property type="entry name" value="5-OXOPROLINASE SUBUNIT A"/>
    <property type="match status" value="1"/>
</dbReference>
<keyword evidence="1" id="KW-0378">Hydrolase</keyword>
<dbReference type="AlphaFoldDB" id="A0A3N5BFY4"/>
<dbReference type="PANTHER" id="PTHR30292">
    <property type="entry name" value="UNCHARACTERIZED PROTEIN YBGL-RELATED"/>
    <property type="match status" value="1"/>
</dbReference>
<keyword evidence="1" id="KW-0067">ATP-binding</keyword>
<comment type="catalytic activity">
    <reaction evidence="1">
        <text>5-oxo-L-proline + ATP + 2 H2O = L-glutamate + ADP + phosphate + H(+)</text>
        <dbReference type="Rhea" id="RHEA:10348"/>
        <dbReference type="ChEBI" id="CHEBI:15377"/>
        <dbReference type="ChEBI" id="CHEBI:15378"/>
        <dbReference type="ChEBI" id="CHEBI:29985"/>
        <dbReference type="ChEBI" id="CHEBI:30616"/>
        <dbReference type="ChEBI" id="CHEBI:43474"/>
        <dbReference type="ChEBI" id="CHEBI:58402"/>
        <dbReference type="ChEBI" id="CHEBI:456216"/>
        <dbReference type="EC" id="3.5.2.9"/>
    </reaction>
</comment>
<dbReference type="Gene3D" id="3.20.20.370">
    <property type="entry name" value="Glycoside hydrolase/deacetylase"/>
    <property type="match status" value="1"/>
</dbReference>
<dbReference type="GO" id="GO:0005975">
    <property type="term" value="P:carbohydrate metabolic process"/>
    <property type="evidence" value="ECO:0007669"/>
    <property type="project" value="InterPro"/>
</dbReference>
<dbReference type="EC" id="3.5.2.9" evidence="1"/>
<dbReference type="EMBL" id="RKRK01000003">
    <property type="protein sequence ID" value="RPF56413.1"/>
    <property type="molecule type" value="Genomic_DNA"/>
</dbReference>
<accession>A0A3N5BFY4</accession>
<dbReference type="InterPro" id="IPR005501">
    <property type="entry name" value="LamB/YcsF/PxpA-like"/>
</dbReference>
<dbReference type="SUPFAM" id="SSF88713">
    <property type="entry name" value="Glycoside hydrolase/deacetylase"/>
    <property type="match status" value="1"/>
</dbReference>